<dbReference type="SMART" id="SM00345">
    <property type="entry name" value="HTH_GNTR"/>
    <property type="match status" value="1"/>
</dbReference>
<keyword evidence="6" id="KW-1185">Reference proteome</keyword>
<dbReference type="PRINTS" id="PR00035">
    <property type="entry name" value="HTHGNTR"/>
</dbReference>
<dbReference type="Gene3D" id="1.10.10.10">
    <property type="entry name" value="Winged helix-like DNA-binding domain superfamily/Winged helix DNA-binding domain"/>
    <property type="match status" value="1"/>
</dbReference>
<dbReference type="InterPro" id="IPR036388">
    <property type="entry name" value="WH-like_DNA-bd_sf"/>
</dbReference>
<dbReference type="PANTHER" id="PTHR43537">
    <property type="entry name" value="TRANSCRIPTIONAL REGULATOR, GNTR FAMILY"/>
    <property type="match status" value="1"/>
</dbReference>
<dbReference type="InterPro" id="IPR000524">
    <property type="entry name" value="Tscrpt_reg_HTH_GntR"/>
</dbReference>
<accession>A0A2V3W1T8</accession>
<keyword evidence="2" id="KW-0238">DNA-binding</keyword>
<protein>
    <submittedName>
        <fullName evidence="5">GntR family transcriptional regulator</fullName>
    </submittedName>
</protein>
<keyword evidence="1" id="KW-0805">Transcription regulation</keyword>
<evidence type="ECO:0000259" key="4">
    <source>
        <dbReference type="PROSITE" id="PS50949"/>
    </source>
</evidence>
<organism evidence="5 6">
    <name type="scientific">Pseudogracilibacillus auburnensis</name>
    <dbReference type="NCBI Taxonomy" id="1494959"/>
    <lineage>
        <taxon>Bacteria</taxon>
        <taxon>Bacillati</taxon>
        <taxon>Bacillota</taxon>
        <taxon>Bacilli</taxon>
        <taxon>Bacillales</taxon>
        <taxon>Bacillaceae</taxon>
        <taxon>Pseudogracilibacillus</taxon>
    </lineage>
</organism>
<dbReference type="InterPro" id="IPR036390">
    <property type="entry name" value="WH_DNA-bd_sf"/>
</dbReference>
<dbReference type="Pfam" id="PF00392">
    <property type="entry name" value="GntR"/>
    <property type="match status" value="1"/>
</dbReference>
<dbReference type="PROSITE" id="PS50949">
    <property type="entry name" value="HTH_GNTR"/>
    <property type="match status" value="1"/>
</dbReference>
<evidence type="ECO:0000256" key="2">
    <source>
        <dbReference type="ARBA" id="ARBA00023125"/>
    </source>
</evidence>
<dbReference type="OrthoDB" id="369138at2"/>
<evidence type="ECO:0000313" key="6">
    <source>
        <dbReference type="Proteomes" id="UP000247978"/>
    </source>
</evidence>
<dbReference type="AlphaFoldDB" id="A0A2V3W1T8"/>
<sequence length="226" mass="26075">MNRVKRLSDSIAEDILAMITIEKRFLSGDKLPNEIELSEELNISRTTLREAIRILVTNGILEIKRGRGTFVKKDVDLHHSMESLNDLSNARINAKDLYEMRLIFEPEAAYYATIRASEAELNRVLEYGKQIEQKINRGEDRTDVEQKFHKAIAKATHNEFMDKLMPVIFQAIDKGVILSQKNERVVKDTLNDHKMIMEFMKVRNPEGARSAMKIHILHAMKDLGIE</sequence>
<feature type="domain" description="HTH gntR-type" evidence="4">
    <location>
        <begin position="5"/>
        <end position="74"/>
    </location>
</feature>
<keyword evidence="3" id="KW-0804">Transcription</keyword>
<dbReference type="Gene3D" id="1.20.120.530">
    <property type="entry name" value="GntR ligand-binding domain-like"/>
    <property type="match status" value="1"/>
</dbReference>
<dbReference type="RefSeq" id="WP_110394861.1">
    <property type="nucleotide sequence ID" value="NZ_JADIJL010000030.1"/>
</dbReference>
<evidence type="ECO:0000256" key="1">
    <source>
        <dbReference type="ARBA" id="ARBA00023015"/>
    </source>
</evidence>
<dbReference type="InterPro" id="IPR011711">
    <property type="entry name" value="GntR_C"/>
</dbReference>
<dbReference type="SUPFAM" id="SSF48008">
    <property type="entry name" value="GntR ligand-binding domain-like"/>
    <property type="match status" value="1"/>
</dbReference>
<dbReference type="GO" id="GO:0003700">
    <property type="term" value="F:DNA-binding transcription factor activity"/>
    <property type="evidence" value="ECO:0007669"/>
    <property type="project" value="InterPro"/>
</dbReference>
<evidence type="ECO:0000256" key="3">
    <source>
        <dbReference type="ARBA" id="ARBA00023163"/>
    </source>
</evidence>
<proteinExistence type="predicted"/>
<dbReference type="PANTHER" id="PTHR43537:SF5">
    <property type="entry name" value="UXU OPERON TRANSCRIPTIONAL REGULATOR"/>
    <property type="match status" value="1"/>
</dbReference>
<dbReference type="GO" id="GO:0003677">
    <property type="term" value="F:DNA binding"/>
    <property type="evidence" value="ECO:0007669"/>
    <property type="project" value="UniProtKB-KW"/>
</dbReference>
<evidence type="ECO:0000313" key="5">
    <source>
        <dbReference type="EMBL" id="PXW88042.1"/>
    </source>
</evidence>
<dbReference type="InterPro" id="IPR008920">
    <property type="entry name" value="TF_FadR/GntR_C"/>
</dbReference>
<dbReference type="SMART" id="SM00895">
    <property type="entry name" value="FCD"/>
    <property type="match status" value="1"/>
</dbReference>
<name>A0A2V3W1T8_9BACI</name>
<reference evidence="5 6" key="1">
    <citation type="submission" date="2018-05" db="EMBL/GenBank/DDBJ databases">
        <title>Genomic Encyclopedia of Type Strains, Phase IV (KMG-IV): sequencing the most valuable type-strain genomes for metagenomic binning, comparative biology and taxonomic classification.</title>
        <authorList>
            <person name="Goeker M."/>
        </authorList>
    </citation>
    <scope>NUCLEOTIDE SEQUENCE [LARGE SCALE GENOMIC DNA]</scope>
    <source>
        <strain evidence="5 6">DSM 28556</strain>
    </source>
</reference>
<gene>
    <name evidence="5" type="ORF">DFR56_104193</name>
</gene>
<dbReference type="Pfam" id="PF07729">
    <property type="entry name" value="FCD"/>
    <property type="match status" value="1"/>
</dbReference>
<dbReference type="Proteomes" id="UP000247978">
    <property type="component" value="Unassembled WGS sequence"/>
</dbReference>
<dbReference type="SUPFAM" id="SSF46785">
    <property type="entry name" value="Winged helix' DNA-binding domain"/>
    <property type="match status" value="1"/>
</dbReference>
<dbReference type="CDD" id="cd07377">
    <property type="entry name" value="WHTH_GntR"/>
    <property type="match status" value="1"/>
</dbReference>
<dbReference type="EMBL" id="QJJQ01000004">
    <property type="protein sequence ID" value="PXW88042.1"/>
    <property type="molecule type" value="Genomic_DNA"/>
</dbReference>
<comment type="caution">
    <text evidence="5">The sequence shown here is derived from an EMBL/GenBank/DDBJ whole genome shotgun (WGS) entry which is preliminary data.</text>
</comment>